<organism evidence="2 3">
    <name type="scientific">Cupriavidus necator</name>
    <name type="common">Alcaligenes eutrophus</name>
    <name type="synonym">Ralstonia eutropha</name>
    <dbReference type="NCBI Taxonomy" id="106590"/>
    <lineage>
        <taxon>Bacteria</taxon>
        <taxon>Pseudomonadati</taxon>
        <taxon>Pseudomonadota</taxon>
        <taxon>Betaproteobacteria</taxon>
        <taxon>Burkholderiales</taxon>
        <taxon>Burkholderiaceae</taxon>
        <taxon>Cupriavidus</taxon>
    </lineage>
</organism>
<feature type="compositionally biased region" description="Polar residues" evidence="1">
    <location>
        <begin position="156"/>
        <end position="165"/>
    </location>
</feature>
<dbReference type="OrthoDB" id="8777086at2"/>
<dbReference type="AlphaFoldDB" id="A0A1U9UM84"/>
<accession>A0A1U9UM84</accession>
<feature type="region of interest" description="Disordered" evidence="1">
    <location>
        <begin position="132"/>
        <end position="267"/>
    </location>
</feature>
<reference evidence="3" key="1">
    <citation type="submission" date="2017-02" db="EMBL/GenBank/DDBJ databases">
        <title>Complete genome sequence of Cupriavidus necator strain NH9, a 3-chlorobenzoate degrader.</title>
        <authorList>
            <person name="Moriuchi R."/>
            <person name="Dohra H."/>
            <person name="Ogawa N."/>
        </authorList>
    </citation>
    <scope>NUCLEOTIDE SEQUENCE [LARGE SCALE GENOMIC DNA]</scope>
    <source>
        <strain evidence="3">NH9</strain>
    </source>
</reference>
<gene>
    <name evidence="2" type="ORF">BJN34_07265</name>
</gene>
<feature type="compositionally biased region" description="Basic and acidic residues" evidence="1">
    <location>
        <begin position="233"/>
        <end position="254"/>
    </location>
</feature>
<protein>
    <recommendedName>
        <fullName evidence="4">Membrane protein involved in colicin uptake</fullName>
    </recommendedName>
</protein>
<dbReference type="Proteomes" id="UP000189627">
    <property type="component" value="Chromosome 1"/>
</dbReference>
<feature type="compositionally biased region" description="Basic and acidic residues" evidence="1">
    <location>
        <begin position="132"/>
        <end position="153"/>
    </location>
</feature>
<evidence type="ECO:0000313" key="3">
    <source>
        <dbReference type="Proteomes" id="UP000189627"/>
    </source>
</evidence>
<dbReference type="RefSeq" id="WP_078196017.1">
    <property type="nucleotide sequence ID" value="NZ_CP017757.2"/>
</dbReference>
<evidence type="ECO:0000256" key="1">
    <source>
        <dbReference type="SAM" id="MobiDB-lite"/>
    </source>
</evidence>
<dbReference type="KEGG" id="cuh:BJN34_07265"/>
<evidence type="ECO:0000313" key="2">
    <source>
        <dbReference type="EMBL" id="AQV93690.1"/>
    </source>
</evidence>
<sequence>MIVKSRPAAVQATLLAMPTFANVPESSLFRFGRLAALAVAACAVLVPLREAQAQAAALAAPPAASVAPGAQRDFAAERQAISDSRAWTNYRFAAAERECYGKFFVNHCIDKAKEAQREELLVLRKRELEVGEAERAHRAAERDREQALRRAEFEASQPQRAASEQTSREAFEKKQQEQQLRDAQRQGEAPQRAANTQAYEKKQSDYDARMQEAQQKGAEQARQRQENVNAYEAKQRDLEQRQKELEERRAKAKEQQGQASAPRPFGF</sequence>
<feature type="compositionally biased region" description="Basic and acidic residues" evidence="1">
    <location>
        <begin position="199"/>
        <end position="210"/>
    </location>
</feature>
<name>A0A1U9UM84_CUPNE</name>
<evidence type="ECO:0008006" key="4">
    <source>
        <dbReference type="Google" id="ProtNLM"/>
    </source>
</evidence>
<dbReference type="EMBL" id="CP017757">
    <property type="protein sequence ID" value="AQV93690.1"/>
    <property type="molecule type" value="Genomic_DNA"/>
</dbReference>
<feature type="compositionally biased region" description="Basic and acidic residues" evidence="1">
    <location>
        <begin position="166"/>
        <end position="185"/>
    </location>
</feature>
<proteinExistence type="predicted"/>